<protein>
    <submittedName>
        <fullName evidence="1">G8092 protein</fullName>
    </submittedName>
</protein>
<name>A0ABP1FZH0_9CHLO</name>
<sequence length="184" mass="19581">MVSNLEEPSKSAGTAQLQTPLCVSAASQQALARSLERFGSMMGSLICTADFVAQAHQAWERALQLLRLPLVLAKMPQMGLLARRTDWAEGVWRPASAANGQYIPALSAYLRRAELPAPMVGHPATGLGLQLPALGLDPLEANSTQAAALVIGQRWPVRELSAGNGLWMLEQAVLVPSPQACHPA</sequence>
<keyword evidence="2" id="KW-1185">Reference proteome</keyword>
<evidence type="ECO:0000313" key="1">
    <source>
        <dbReference type="EMBL" id="CAL5225293.1"/>
    </source>
</evidence>
<comment type="caution">
    <text evidence="1">The sequence shown here is derived from an EMBL/GenBank/DDBJ whole genome shotgun (WGS) entry which is preliminary data.</text>
</comment>
<accession>A0ABP1FZH0</accession>
<evidence type="ECO:0000313" key="2">
    <source>
        <dbReference type="Proteomes" id="UP001497392"/>
    </source>
</evidence>
<dbReference type="Proteomes" id="UP001497392">
    <property type="component" value="Unassembled WGS sequence"/>
</dbReference>
<gene>
    <name evidence="1" type="primary">g8092</name>
    <name evidence="1" type="ORF">VP750_LOCUS6952</name>
</gene>
<reference evidence="1 2" key="1">
    <citation type="submission" date="2024-06" db="EMBL/GenBank/DDBJ databases">
        <authorList>
            <person name="Kraege A."/>
            <person name="Thomma B."/>
        </authorList>
    </citation>
    <scope>NUCLEOTIDE SEQUENCE [LARGE SCALE GENOMIC DNA]</scope>
</reference>
<organism evidence="1 2">
    <name type="scientific">Coccomyxa viridis</name>
    <dbReference type="NCBI Taxonomy" id="1274662"/>
    <lineage>
        <taxon>Eukaryota</taxon>
        <taxon>Viridiplantae</taxon>
        <taxon>Chlorophyta</taxon>
        <taxon>core chlorophytes</taxon>
        <taxon>Trebouxiophyceae</taxon>
        <taxon>Trebouxiophyceae incertae sedis</taxon>
        <taxon>Coccomyxaceae</taxon>
        <taxon>Coccomyxa</taxon>
    </lineage>
</organism>
<proteinExistence type="predicted"/>
<dbReference type="EMBL" id="CAXHTA020000012">
    <property type="protein sequence ID" value="CAL5225293.1"/>
    <property type="molecule type" value="Genomic_DNA"/>
</dbReference>